<dbReference type="GO" id="GO:0005634">
    <property type="term" value="C:nucleus"/>
    <property type="evidence" value="ECO:0007669"/>
    <property type="project" value="EnsemblFungi"/>
</dbReference>
<keyword evidence="14 20" id="KW-1133">Transmembrane helix</keyword>
<evidence type="ECO:0000256" key="19">
    <source>
        <dbReference type="SAM" id="MobiDB-lite"/>
    </source>
</evidence>
<feature type="compositionally biased region" description="Basic residues" evidence="19">
    <location>
        <begin position="837"/>
        <end position="850"/>
    </location>
</feature>
<dbReference type="InterPro" id="IPR008271">
    <property type="entry name" value="Ser/Thr_kinase_AS"/>
</dbReference>
<dbReference type="GO" id="GO:0034067">
    <property type="term" value="P:protein localization to Golgi apparatus"/>
    <property type="evidence" value="ECO:0007669"/>
    <property type="project" value="EnsemblFungi"/>
</dbReference>
<evidence type="ECO:0000256" key="16">
    <source>
        <dbReference type="ARBA" id="ARBA00023180"/>
    </source>
</evidence>
<dbReference type="SUPFAM" id="SSF50998">
    <property type="entry name" value="Quinoprotein alcohol dehydrogenase-like"/>
    <property type="match status" value="1"/>
</dbReference>
<keyword evidence="10" id="KW-0418">Kinase</keyword>
<dbReference type="Proteomes" id="UP000005666">
    <property type="component" value="Chromosome 8"/>
</dbReference>
<dbReference type="EMBL" id="HE612863">
    <property type="protein sequence ID" value="CCE64353.1"/>
    <property type="molecule type" value="Genomic_DNA"/>
</dbReference>
<dbReference type="GO" id="GO:0006020">
    <property type="term" value="P:inositol metabolic process"/>
    <property type="evidence" value="ECO:0007669"/>
    <property type="project" value="EnsemblFungi"/>
</dbReference>
<feature type="compositionally biased region" description="Low complexity" evidence="19">
    <location>
        <begin position="851"/>
        <end position="869"/>
    </location>
</feature>
<evidence type="ECO:0000256" key="12">
    <source>
        <dbReference type="ARBA" id="ARBA00022840"/>
    </source>
</evidence>
<feature type="domain" description="KEN" evidence="22">
    <location>
        <begin position="1245"/>
        <end position="1375"/>
    </location>
</feature>
<dbReference type="GO" id="GO:0046872">
    <property type="term" value="F:metal ion binding"/>
    <property type="evidence" value="ECO:0007669"/>
    <property type="project" value="UniProtKB-KW"/>
</dbReference>
<dbReference type="InterPro" id="IPR018391">
    <property type="entry name" value="PQQ_b-propeller_rpt"/>
</dbReference>
<dbReference type="InterPro" id="IPR045133">
    <property type="entry name" value="IRE1/2-like"/>
</dbReference>
<dbReference type="SMART" id="SM00580">
    <property type="entry name" value="PUG"/>
    <property type="match status" value="1"/>
</dbReference>
<organism evidence="23 24">
    <name type="scientific">Tetrapisispora phaffii (strain ATCC 24235 / CBS 4417 / NBRC 1672 / NRRL Y-8282 / UCD 70-5)</name>
    <name type="common">Yeast</name>
    <name type="synonym">Fabospora phaffii</name>
    <dbReference type="NCBI Taxonomy" id="1071381"/>
    <lineage>
        <taxon>Eukaryota</taxon>
        <taxon>Fungi</taxon>
        <taxon>Dikarya</taxon>
        <taxon>Ascomycota</taxon>
        <taxon>Saccharomycotina</taxon>
        <taxon>Saccharomycetes</taxon>
        <taxon>Saccharomycetales</taxon>
        <taxon>Saccharomycetaceae</taxon>
        <taxon>Tetrapisispora</taxon>
    </lineage>
</organism>
<evidence type="ECO:0000259" key="22">
    <source>
        <dbReference type="PROSITE" id="PS51392"/>
    </source>
</evidence>
<keyword evidence="13" id="KW-0460">Magnesium</keyword>
<dbReference type="OrthoDB" id="63989at2759"/>
<dbReference type="Gene3D" id="1.20.1440.180">
    <property type="entry name" value="KEN domain"/>
    <property type="match status" value="1"/>
</dbReference>
<feature type="region of interest" description="Disordered" evidence="19">
    <location>
        <begin position="836"/>
        <end position="877"/>
    </location>
</feature>
<feature type="compositionally biased region" description="Low complexity" evidence="19">
    <location>
        <begin position="584"/>
        <end position="609"/>
    </location>
</feature>
<dbReference type="SMART" id="SM00220">
    <property type="entry name" value="S_TKc"/>
    <property type="match status" value="1"/>
</dbReference>
<accession>G8BX49</accession>
<gene>
    <name evidence="23" type="primary">TPHA0H01470</name>
    <name evidence="23" type="ordered locus">TPHA_0H01470</name>
</gene>
<evidence type="ECO:0000313" key="24">
    <source>
        <dbReference type="Proteomes" id="UP000005666"/>
    </source>
</evidence>
<dbReference type="GO" id="GO:1990604">
    <property type="term" value="C:IRE1-TRAF2-ASK1 complex"/>
    <property type="evidence" value="ECO:0007669"/>
    <property type="project" value="TreeGrafter"/>
</dbReference>
<feature type="transmembrane region" description="Helical" evidence="20">
    <location>
        <begin position="6"/>
        <end position="23"/>
    </location>
</feature>
<dbReference type="GO" id="GO:0016787">
    <property type="term" value="F:hydrolase activity"/>
    <property type="evidence" value="ECO:0007669"/>
    <property type="project" value="UniProtKB-KW"/>
</dbReference>
<evidence type="ECO:0000256" key="8">
    <source>
        <dbReference type="ARBA" id="ARBA00022729"/>
    </source>
</evidence>
<dbReference type="GO" id="GO:0031505">
    <property type="term" value="P:fungal-type cell wall organization"/>
    <property type="evidence" value="ECO:0007669"/>
    <property type="project" value="EnsemblFungi"/>
</dbReference>
<dbReference type="Pfam" id="PF06479">
    <property type="entry name" value="Ribonuc_2-5A"/>
    <property type="match status" value="1"/>
</dbReference>
<evidence type="ECO:0000256" key="6">
    <source>
        <dbReference type="ARBA" id="ARBA00022692"/>
    </source>
</evidence>
<dbReference type="eggNOG" id="KOG1027">
    <property type="taxonomic scope" value="Eukaryota"/>
</dbReference>
<comment type="cofactor">
    <cofactor evidence="1">
        <name>Mg(2+)</name>
        <dbReference type="ChEBI" id="CHEBI:18420"/>
    </cofactor>
</comment>
<evidence type="ECO:0000256" key="9">
    <source>
        <dbReference type="ARBA" id="ARBA00022741"/>
    </source>
</evidence>
<comment type="subcellular location">
    <subcellularLocation>
        <location evidence="2">Membrane</location>
        <topology evidence="2">Single-pass type I membrane protein</topology>
    </subcellularLocation>
</comment>
<dbReference type="InterPro" id="IPR015943">
    <property type="entry name" value="WD40/YVTN_repeat-like_dom_sf"/>
</dbReference>
<dbReference type="PANTHER" id="PTHR13954">
    <property type="entry name" value="IRE1-RELATED"/>
    <property type="match status" value="1"/>
</dbReference>
<evidence type="ECO:0000256" key="20">
    <source>
        <dbReference type="SAM" id="Phobius"/>
    </source>
</evidence>
<keyword evidence="9" id="KW-0547">Nucleotide-binding</keyword>
<evidence type="ECO:0000256" key="2">
    <source>
        <dbReference type="ARBA" id="ARBA00004479"/>
    </source>
</evidence>
<keyword evidence="5" id="KW-0808">Transferase</keyword>
<dbReference type="InterPro" id="IPR000719">
    <property type="entry name" value="Prot_kinase_dom"/>
</dbReference>
<dbReference type="GO" id="GO:0004674">
    <property type="term" value="F:protein serine/threonine kinase activity"/>
    <property type="evidence" value="ECO:0007669"/>
    <property type="project" value="UniProtKB-KW"/>
</dbReference>
<keyword evidence="8" id="KW-0732">Signal</keyword>
<comment type="catalytic activity">
    <reaction evidence="18">
        <text>L-seryl-[protein] + ATP = O-phospho-L-seryl-[protein] + ADP + H(+)</text>
        <dbReference type="Rhea" id="RHEA:17989"/>
        <dbReference type="Rhea" id="RHEA-COMP:9863"/>
        <dbReference type="Rhea" id="RHEA-COMP:11604"/>
        <dbReference type="ChEBI" id="CHEBI:15378"/>
        <dbReference type="ChEBI" id="CHEBI:29999"/>
        <dbReference type="ChEBI" id="CHEBI:30616"/>
        <dbReference type="ChEBI" id="CHEBI:83421"/>
        <dbReference type="ChEBI" id="CHEBI:456216"/>
        <dbReference type="EC" id="2.7.11.1"/>
    </reaction>
    <physiologicalReaction direction="left-to-right" evidence="18">
        <dbReference type="Rhea" id="RHEA:17990"/>
    </physiologicalReaction>
</comment>
<dbReference type="GO" id="GO:0036498">
    <property type="term" value="P:IRE1-mediated unfolded protein response"/>
    <property type="evidence" value="ECO:0007669"/>
    <property type="project" value="EnsemblFungi"/>
</dbReference>
<evidence type="ECO:0000256" key="3">
    <source>
        <dbReference type="ARBA" id="ARBA00012513"/>
    </source>
</evidence>
<dbReference type="CDD" id="cd10422">
    <property type="entry name" value="RNase_Ire1"/>
    <property type="match status" value="1"/>
</dbReference>
<keyword evidence="11" id="KW-0378">Hydrolase</keyword>
<evidence type="ECO:0000256" key="15">
    <source>
        <dbReference type="ARBA" id="ARBA00023136"/>
    </source>
</evidence>
<evidence type="ECO:0000256" key="11">
    <source>
        <dbReference type="ARBA" id="ARBA00022801"/>
    </source>
</evidence>
<dbReference type="GO" id="GO:0005524">
    <property type="term" value="F:ATP binding"/>
    <property type="evidence" value="ECO:0007669"/>
    <property type="project" value="UniProtKB-KW"/>
</dbReference>
<feature type="domain" description="Protein kinase" evidence="21">
    <location>
        <begin position="922"/>
        <end position="1242"/>
    </location>
</feature>
<dbReference type="GO" id="GO:0051082">
    <property type="term" value="F:unfolded protein binding"/>
    <property type="evidence" value="ECO:0007669"/>
    <property type="project" value="EnsemblFungi"/>
</dbReference>
<dbReference type="GO" id="GO:0070059">
    <property type="term" value="P:intrinsic apoptotic signaling pathway in response to endoplasmic reticulum stress"/>
    <property type="evidence" value="ECO:0007669"/>
    <property type="project" value="TreeGrafter"/>
</dbReference>
<dbReference type="Gene3D" id="2.130.10.10">
    <property type="entry name" value="YVTN repeat-like/Quinoprotein amine dehydrogenase"/>
    <property type="match status" value="1"/>
</dbReference>
<keyword evidence="4" id="KW-0723">Serine/threonine-protein kinase</keyword>
<name>G8BX49_TETPH</name>
<dbReference type="FunFam" id="3.30.200.20:FF:000077">
    <property type="entry name" value="Putative Serine/threonine-protein kinase/endoribonuclease IRE1"/>
    <property type="match status" value="1"/>
</dbReference>
<keyword evidence="7" id="KW-0479">Metal-binding</keyword>
<evidence type="ECO:0000256" key="13">
    <source>
        <dbReference type="ARBA" id="ARBA00022842"/>
    </source>
</evidence>
<dbReference type="SUPFAM" id="SSF56112">
    <property type="entry name" value="Protein kinase-like (PK-like)"/>
    <property type="match status" value="1"/>
</dbReference>
<keyword evidence="6 20" id="KW-0812">Transmembrane</keyword>
<keyword evidence="15 20" id="KW-0472">Membrane</keyword>
<evidence type="ECO:0000256" key="10">
    <source>
        <dbReference type="ARBA" id="ARBA00022777"/>
    </source>
</evidence>
<evidence type="ECO:0000259" key="21">
    <source>
        <dbReference type="PROSITE" id="PS50011"/>
    </source>
</evidence>
<dbReference type="HOGENOM" id="CLU_004875_2_1_1"/>
<dbReference type="FunFam" id="1.10.510.10:FF:000572">
    <property type="entry name" value="Serine/threonine-protein kinase/endoribonuclease IRE1"/>
    <property type="match status" value="1"/>
</dbReference>
<dbReference type="KEGG" id="tpf:TPHA_0H01470"/>
<dbReference type="STRING" id="1071381.G8BX49"/>
<dbReference type="PROSITE" id="PS00108">
    <property type="entry name" value="PROTEIN_KINASE_ST"/>
    <property type="match status" value="1"/>
</dbReference>
<dbReference type="Gene3D" id="1.10.510.10">
    <property type="entry name" value="Transferase(Phosphotransferase) domain 1"/>
    <property type="match status" value="1"/>
</dbReference>
<evidence type="ECO:0000256" key="4">
    <source>
        <dbReference type="ARBA" id="ARBA00022527"/>
    </source>
</evidence>
<evidence type="ECO:0000256" key="18">
    <source>
        <dbReference type="ARBA" id="ARBA00048977"/>
    </source>
</evidence>
<dbReference type="InterPro" id="IPR010513">
    <property type="entry name" value="KEN_dom"/>
</dbReference>
<dbReference type="GO" id="GO:0042802">
    <property type="term" value="F:identical protein binding"/>
    <property type="evidence" value="ECO:0007669"/>
    <property type="project" value="EnsemblFungi"/>
</dbReference>
<dbReference type="GO" id="GO:0004521">
    <property type="term" value="F:RNA endonuclease activity"/>
    <property type="evidence" value="ECO:0007669"/>
    <property type="project" value="EnsemblFungi"/>
</dbReference>
<dbReference type="PROSITE" id="PS51392">
    <property type="entry name" value="KEN"/>
    <property type="match status" value="1"/>
</dbReference>
<dbReference type="RefSeq" id="XP_003686787.1">
    <property type="nucleotide sequence ID" value="XM_003686739.1"/>
</dbReference>
<keyword evidence="12" id="KW-0067">ATP-binding</keyword>
<evidence type="ECO:0000256" key="14">
    <source>
        <dbReference type="ARBA" id="ARBA00022989"/>
    </source>
</evidence>
<evidence type="ECO:0000256" key="17">
    <source>
        <dbReference type="ARBA" id="ARBA00048659"/>
    </source>
</evidence>
<dbReference type="PROSITE" id="PS50011">
    <property type="entry name" value="PROTEIN_KINASE_DOM"/>
    <property type="match status" value="1"/>
</dbReference>
<feature type="region of interest" description="Disordered" evidence="19">
    <location>
        <begin position="583"/>
        <end position="611"/>
    </location>
</feature>
<dbReference type="Gene3D" id="3.30.200.20">
    <property type="entry name" value="Phosphorylase Kinase, domain 1"/>
    <property type="match status" value="1"/>
</dbReference>
<dbReference type="GO" id="GO:0006397">
    <property type="term" value="P:mRNA processing"/>
    <property type="evidence" value="ECO:0007669"/>
    <property type="project" value="InterPro"/>
</dbReference>
<comment type="catalytic activity">
    <reaction evidence="17">
        <text>L-threonyl-[protein] + ATP = O-phospho-L-threonyl-[protein] + ADP + H(+)</text>
        <dbReference type="Rhea" id="RHEA:46608"/>
        <dbReference type="Rhea" id="RHEA-COMP:11060"/>
        <dbReference type="Rhea" id="RHEA-COMP:11605"/>
        <dbReference type="ChEBI" id="CHEBI:15378"/>
        <dbReference type="ChEBI" id="CHEBI:30013"/>
        <dbReference type="ChEBI" id="CHEBI:30616"/>
        <dbReference type="ChEBI" id="CHEBI:61977"/>
        <dbReference type="ChEBI" id="CHEBI:456216"/>
        <dbReference type="EC" id="2.7.11.1"/>
    </reaction>
    <physiologicalReaction direction="left-to-right" evidence="17">
        <dbReference type="Rhea" id="RHEA:46609"/>
    </physiologicalReaction>
</comment>
<dbReference type="OMA" id="IRYYCSE"/>
<evidence type="ECO:0000313" key="23">
    <source>
        <dbReference type="EMBL" id="CCE64353.1"/>
    </source>
</evidence>
<keyword evidence="24" id="KW-1185">Reference proteome</keyword>
<evidence type="ECO:0000256" key="1">
    <source>
        <dbReference type="ARBA" id="ARBA00001946"/>
    </source>
</evidence>
<evidence type="ECO:0000256" key="5">
    <source>
        <dbReference type="ARBA" id="ARBA00022679"/>
    </source>
</evidence>
<reference evidence="23 24" key="1">
    <citation type="journal article" date="2011" name="Proc. Natl. Acad. Sci. U.S.A.">
        <title>Evolutionary erosion of yeast sex chromosomes by mating-type switching accidents.</title>
        <authorList>
            <person name="Gordon J.L."/>
            <person name="Armisen D."/>
            <person name="Proux-Wera E."/>
            <person name="Oheigeartaigh S.S."/>
            <person name="Byrne K.P."/>
            <person name="Wolfe K.H."/>
        </authorList>
    </citation>
    <scope>NUCLEOTIDE SEQUENCE [LARGE SCALE GENOMIC DNA]</scope>
    <source>
        <strain evidence="24">ATCC 24235 / CBS 4417 / NBRC 1672 / NRRL Y-8282 / UCD 70-5</strain>
    </source>
</reference>
<dbReference type="InterPro" id="IPR011009">
    <property type="entry name" value="Kinase-like_dom_sf"/>
</dbReference>
<dbReference type="EC" id="2.7.11.1" evidence="3"/>
<dbReference type="GeneID" id="11533897"/>
<proteinExistence type="predicted"/>
<dbReference type="InterPro" id="IPR038357">
    <property type="entry name" value="KEN_sf"/>
</dbReference>
<evidence type="ECO:0000256" key="7">
    <source>
        <dbReference type="ARBA" id="ARBA00022723"/>
    </source>
</evidence>
<dbReference type="PANTHER" id="PTHR13954:SF6">
    <property type="entry name" value="NON-SPECIFIC SERINE_THREONINE PROTEIN KINASE"/>
    <property type="match status" value="1"/>
</dbReference>
<dbReference type="InterPro" id="IPR011047">
    <property type="entry name" value="Quinoprotein_ADH-like_sf"/>
</dbReference>
<protein>
    <recommendedName>
        <fullName evidence="3">non-specific serine/threonine protein kinase</fullName>
        <ecNumber evidence="3">2.7.11.1</ecNumber>
    </recommendedName>
</protein>
<sequence length="1375" mass="157276">MIHYYTSNLLINIYIFIFLLIYGKNLIEAYEYHGNRDNVIKSVEPLTHTTILNENFENRNHFELPIDLLDSTSLLEDDDYDNEDDADQEQDEDGHVDDKYMKFLNQKLKRNFDVKTASPLNPNIDTNTITNAYANKYKKPSMIIPYNTDNSLSDYELSDIVLVSDLKDGLYGLNRYTGEIIWSLNHVDIEHSILTITDDENDMIIKDSTGSKTNETLIIEPFGDGNIYFFNVFQGVTKLPISIHQLIMSSPMHLKTNFIIDEIGTVVEEEKTYTGSRQTSMFTIDIRTGTILSAFGFSTENKKYYDESDETNIIDPSNIIKIGKTTYRLEIHSNDSPSYDVTYTTWQRNSLDLHFATGNNFSKDGIYISPLKSTTSDDNSVMAIDLNNNEIKWISDKFSSGIITNIFDVFQNKITGDNVLAQHPVHQFNVNYNGNNSKELYEKVYLDQLDNKSWIALSEINFPSFVNSAKLSRYQQKEDKLGESYTYDLKLKFLKNKKLFKSTIIGVHYLNKEKKNHYYNYNLNEKHNLIMLPYDDKDYFTYGDEDSGFTKTEYVPVDENGKILDTLATSIFKTNMYSNSYYKNTDNNGLNSNNNKNSQNNNDNSNDAFNPEENYKLFSPEELQAYRLKLHEEIAREMNTNNKEFMLDNNSYISIIKNFAKRILETLTVFIVTTVLLILLHRYEIIRPSADLLKSIGVLKETEFYRRDSFYVKRFSQNIRRLSFFDKIGTENKRESAETLTINNKLKNSNSSASPGGKEPTTINFKNNDIFSVETQPMDRQISTFSVASNIDPIQEFGQDTSNNDIAYNDDSLTRIGNTTMDTSVDSDAFTLVTNEKKKKKKNKKNKKKANTNTNTTKTTSDANVTATTDSNSKSNATTVATSLLKKGNQDYNLSSMPLIRSNSQNPIPIDDDHDKNLKNLTVSKEVLGFGSLGTVVYKGKFEGRPVAIKRMLIDFCDIASTEIDLLSESDDHPNVIRYYCSEETGRFLYIALELCNSNLEDLVEKRRLVVKKMLLETADVWSRDWESLTILNQIASGVNHLHLLKIIHRDIKPQNILVATAKKFIAGQISADKYDNSNIRILISDFGLCKKLESDKSSFQTNVNNAAGTTGWRAPELLDVSKRALLQTIKEVSENDKSASQLSNSDAVHDDGSKMRLTRAIDIFSMGCVFYYILSNGEHPFGDRYIREANIIKGSFNLSKISATLTDESLQLEAKDLISRMISNDPLSRPPALDVLKHPLFWSVSKKLQFLLKVSDRFEGERRDPPSALLLELEANAKFVILNGNWTTTLDSEFISSLGKYRKYSGASFLDLLRAFRNKYHHYQDTPASISKKIGILPDGFYFYFIEKFPNLLLELYKLIEENLNDDPSFIEYL</sequence>
<keyword evidence="16" id="KW-0325">Glycoprotein</keyword>
<dbReference type="GO" id="GO:1990332">
    <property type="term" value="C:Ire1 complex"/>
    <property type="evidence" value="ECO:0007669"/>
    <property type="project" value="EnsemblFungi"/>
</dbReference>
<dbReference type="Pfam" id="PF00069">
    <property type="entry name" value="Pkinase"/>
    <property type="match status" value="2"/>
</dbReference>
<dbReference type="SMART" id="SM00564">
    <property type="entry name" value="PQQ"/>
    <property type="match status" value="3"/>
</dbReference>